<reference evidence="1" key="2">
    <citation type="submission" date="2022-06" db="UniProtKB">
        <authorList>
            <consortium name="EnsemblMetazoa"/>
        </authorList>
    </citation>
    <scope>IDENTIFICATION</scope>
    <source>
        <strain evidence="1">PS312</strain>
    </source>
</reference>
<protein>
    <submittedName>
        <fullName evidence="1">Uncharacterized protein</fullName>
    </submittedName>
</protein>
<evidence type="ECO:0000313" key="2">
    <source>
        <dbReference type="Proteomes" id="UP000005239"/>
    </source>
</evidence>
<sequence length="375" mass="43198">MDDDHIYLDYDGQFYPYCYVTKYNVLTGAYVELWKMVARLMKKRIVWTLNRDDGPTADGQMNPTQRRIFEGLALTRVDTSFYDVEDAYSFKASAPFSYTKVMLYERQRGPEREQTEFIFFTVFSWKAILLIIAANVVLTLSNVLITLGVTLLAYHHSAGFRGNNVVLSPPSAPSFEEAVMSMRSGQRSLLLSGDAELYVSQQQFMTGNRSAVDVPRVVDALYTLCANETLFAPFFDSQLLVMNLVNNSCKLSGIEAGLVRGERMPYDQHYGIEDPAYFIFDRNTTRKTMELVNIVILRLFQQDHIDNVWTARHMQSLRMLDFSAPVKQLEYRSFKFVQTPAFVVQAKHSVYLVSAYFSSYFLDQFLFKLARSLQR</sequence>
<dbReference type="PANTHER" id="PTHR47533">
    <property type="entry name" value="PROTEIN CBG21859"/>
    <property type="match status" value="1"/>
</dbReference>
<keyword evidence="2" id="KW-1185">Reference proteome</keyword>
<accession>A0A8R1UN43</accession>
<evidence type="ECO:0000313" key="1">
    <source>
        <dbReference type="EnsemblMetazoa" id="PPA34446.1"/>
    </source>
</evidence>
<name>A0A2A6CE87_PRIPA</name>
<proteinExistence type="predicted"/>
<gene>
    <name evidence="1" type="primary">WBGene00272815</name>
</gene>
<reference evidence="2" key="1">
    <citation type="journal article" date="2008" name="Nat. Genet.">
        <title>The Pristionchus pacificus genome provides a unique perspective on nematode lifestyle and parasitism.</title>
        <authorList>
            <person name="Dieterich C."/>
            <person name="Clifton S.W."/>
            <person name="Schuster L.N."/>
            <person name="Chinwalla A."/>
            <person name="Delehaunty K."/>
            <person name="Dinkelacker I."/>
            <person name="Fulton L."/>
            <person name="Fulton R."/>
            <person name="Godfrey J."/>
            <person name="Minx P."/>
            <person name="Mitreva M."/>
            <person name="Roeseler W."/>
            <person name="Tian H."/>
            <person name="Witte H."/>
            <person name="Yang S.P."/>
            <person name="Wilson R.K."/>
            <person name="Sommer R.J."/>
        </authorList>
    </citation>
    <scope>NUCLEOTIDE SEQUENCE [LARGE SCALE GENOMIC DNA]</scope>
    <source>
        <strain evidence="2">PS312</strain>
    </source>
</reference>
<accession>A0A2A6CE87</accession>
<dbReference type="PANTHER" id="PTHR47533:SF4">
    <property type="entry name" value="AB HYDROLASE-1 DOMAIN-CONTAINING PROTEIN"/>
    <property type="match status" value="1"/>
</dbReference>
<dbReference type="EnsemblMetazoa" id="PPA34446.1">
    <property type="protein sequence ID" value="PPA34446.1"/>
    <property type="gene ID" value="WBGene00272815"/>
</dbReference>
<dbReference type="SUPFAM" id="SSF53850">
    <property type="entry name" value="Periplasmic binding protein-like II"/>
    <property type="match status" value="1"/>
</dbReference>
<organism evidence="1 2">
    <name type="scientific">Pristionchus pacificus</name>
    <name type="common">Parasitic nematode worm</name>
    <dbReference type="NCBI Taxonomy" id="54126"/>
    <lineage>
        <taxon>Eukaryota</taxon>
        <taxon>Metazoa</taxon>
        <taxon>Ecdysozoa</taxon>
        <taxon>Nematoda</taxon>
        <taxon>Chromadorea</taxon>
        <taxon>Rhabditida</taxon>
        <taxon>Rhabditina</taxon>
        <taxon>Diplogasteromorpha</taxon>
        <taxon>Diplogasteroidea</taxon>
        <taxon>Neodiplogasteridae</taxon>
        <taxon>Pristionchus</taxon>
    </lineage>
</organism>
<dbReference type="Proteomes" id="UP000005239">
    <property type="component" value="Unassembled WGS sequence"/>
</dbReference>
<dbReference type="AlphaFoldDB" id="A0A2A6CE87"/>